<comment type="caution">
    <text evidence="1">The sequence shown here is derived from an EMBL/GenBank/DDBJ whole genome shotgun (WGS) entry which is preliminary data.</text>
</comment>
<proteinExistence type="predicted"/>
<organism evidence="1 2">
    <name type="scientific">Arthrobacter bussei</name>
    <dbReference type="NCBI Taxonomy" id="2594179"/>
    <lineage>
        <taxon>Bacteria</taxon>
        <taxon>Bacillati</taxon>
        <taxon>Actinomycetota</taxon>
        <taxon>Actinomycetes</taxon>
        <taxon>Micrococcales</taxon>
        <taxon>Micrococcaceae</taxon>
        <taxon>Arthrobacter</taxon>
    </lineage>
</organism>
<sequence>METGTRTSRTGDRLVDDVLGSLDRLAGLPVDDHAAVLLEVHDRLGGVLAPEQALRPGGAHGAP</sequence>
<dbReference type="Proteomes" id="UP000326464">
    <property type="component" value="Unassembled WGS sequence"/>
</dbReference>
<evidence type="ECO:0000313" key="2">
    <source>
        <dbReference type="Proteomes" id="UP000326464"/>
    </source>
</evidence>
<accession>A0A7X1NSP0</accession>
<evidence type="ECO:0000313" key="1">
    <source>
        <dbReference type="EMBL" id="MPY12306.1"/>
    </source>
</evidence>
<keyword evidence="2" id="KW-1185">Reference proteome</keyword>
<reference evidence="2" key="1">
    <citation type="submission" date="2019-07" db="EMBL/GenBank/DDBJ databases">
        <title>Arthrobacter KR32 sp. nov., isolated from mountain cheese made of cows milk.</title>
        <authorList>
            <person name="Flegler A."/>
        </authorList>
    </citation>
    <scope>NUCLEOTIDE SEQUENCE [LARGE SCALE GENOMIC DNA]</scope>
    <source>
        <strain evidence="2">KR32</strain>
    </source>
</reference>
<dbReference type="EMBL" id="VJXX01000009">
    <property type="protein sequence ID" value="MPY12306.1"/>
    <property type="molecule type" value="Genomic_DNA"/>
</dbReference>
<protein>
    <submittedName>
        <fullName evidence="1">Uncharacterized protein</fullName>
    </submittedName>
</protein>
<name>A0A7X1NSP0_9MICC</name>
<dbReference type="AlphaFoldDB" id="A0A7X1NSP0"/>
<gene>
    <name evidence="1" type="ORF">FNH21_16560</name>
</gene>